<keyword evidence="4" id="KW-1015">Disulfide bond</keyword>
<dbReference type="Gene3D" id="3.90.210.10">
    <property type="entry name" value="Heat-Labile Enterotoxin, subunit A"/>
    <property type="match status" value="1"/>
</dbReference>
<accession>A0A2C5ZF58</accession>
<feature type="signal peptide" evidence="6">
    <location>
        <begin position="1"/>
        <end position="23"/>
    </location>
</feature>
<dbReference type="STRING" id="2004952.A0A2C5ZF58"/>
<dbReference type="AlphaFoldDB" id="A0A2C5ZF58"/>
<keyword evidence="8" id="KW-1185">Reference proteome</keyword>
<dbReference type="Pfam" id="PF01375">
    <property type="entry name" value="Enterotoxin_a"/>
    <property type="match status" value="1"/>
</dbReference>
<evidence type="ECO:0000256" key="3">
    <source>
        <dbReference type="ARBA" id="ARBA00023026"/>
    </source>
</evidence>
<keyword evidence="3" id="KW-0843">Virulence</keyword>
<evidence type="ECO:0000256" key="1">
    <source>
        <dbReference type="ARBA" id="ARBA00022656"/>
    </source>
</evidence>
<dbReference type="Proteomes" id="UP000226431">
    <property type="component" value="Unassembled WGS sequence"/>
</dbReference>
<dbReference type="EMBL" id="NJES01000013">
    <property type="protein sequence ID" value="PHH80575.1"/>
    <property type="molecule type" value="Genomic_DNA"/>
</dbReference>
<dbReference type="InterPro" id="IPR001144">
    <property type="entry name" value="Enterotoxin_A"/>
</dbReference>
<gene>
    <name evidence="7" type="ORF">CDD80_834</name>
</gene>
<dbReference type="GO" id="GO:0090729">
    <property type="term" value="F:toxin activity"/>
    <property type="evidence" value="ECO:0007669"/>
    <property type="project" value="UniProtKB-KW"/>
</dbReference>
<evidence type="ECO:0000256" key="5">
    <source>
        <dbReference type="SAM" id="MobiDB-lite"/>
    </source>
</evidence>
<protein>
    <submittedName>
        <fullName evidence="7">Putative enterotoxin</fullName>
    </submittedName>
</protein>
<organism evidence="7 8">
    <name type="scientific">Ophiocordyceps camponoti-rufipedis</name>
    <dbReference type="NCBI Taxonomy" id="2004952"/>
    <lineage>
        <taxon>Eukaryota</taxon>
        <taxon>Fungi</taxon>
        <taxon>Dikarya</taxon>
        <taxon>Ascomycota</taxon>
        <taxon>Pezizomycotina</taxon>
        <taxon>Sordariomycetes</taxon>
        <taxon>Hypocreomycetidae</taxon>
        <taxon>Hypocreales</taxon>
        <taxon>Ophiocordycipitaceae</taxon>
        <taxon>Ophiocordyceps</taxon>
    </lineage>
</organism>
<name>A0A2C5ZF58_9HYPO</name>
<evidence type="ECO:0000256" key="2">
    <source>
        <dbReference type="ARBA" id="ARBA00022729"/>
    </source>
</evidence>
<feature type="region of interest" description="Disordered" evidence="5">
    <location>
        <begin position="30"/>
        <end position="56"/>
    </location>
</feature>
<evidence type="ECO:0000313" key="8">
    <source>
        <dbReference type="Proteomes" id="UP000226431"/>
    </source>
</evidence>
<comment type="caution">
    <text evidence="7">The sequence shown here is derived from an EMBL/GenBank/DDBJ whole genome shotgun (WGS) entry which is preliminary data.</text>
</comment>
<evidence type="ECO:0000313" key="7">
    <source>
        <dbReference type="EMBL" id="PHH80575.1"/>
    </source>
</evidence>
<evidence type="ECO:0000256" key="4">
    <source>
        <dbReference type="ARBA" id="ARBA00023157"/>
    </source>
</evidence>
<reference evidence="7 8" key="1">
    <citation type="submission" date="2017-06" db="EMBL/GenBank/DDBJ databases">
        <title>Ant-infecting Ophiocordyceps genomes reveal a high diversity of potential behavioral manipulation genes and a possible major role for enterotoxins.</title>
        <authorList>
            <person name="De Bekker C."/>
            <person name="Evans H.C."/>
            <person name="Brachmann A."/>
            <person name="Hughes D.P."/>
        </authorList>
    </citation>
    <scope>NUCLEOTIDE SEQUENCE [LARGE SCALE GENOMIC DNA]</scope>
    <source>
        <strain evidence="7 8">Map16</strain>
    </source>
</reference>
<dbReference type="SUPFAM" id="SSF56399">
    <property type="entry name" value="ADP-ribosylation"/>
    <property type="match status" value="1"/>
</dbReference>
<keyword evidence="1" id="KW-0800">Toxin</keyword>
<dbReference type="OrthoDB" id="4925061at2759"/>
<feature type="chain" id="PRO_5013129790" evidence="6">
    <location>
        <begin position="24"/>
        <end position="422"/>
    </location>
</feature>
<evidence type="ECO:0000256" key="6">
    <source>
        <dbReference type="SAM" id="SignalP"/>
    </source>
</evidence>
<sequence>MLHHTSPYLTLLLLSASCLSVSGFETHDETTFTHKAPPTRQEVSSNPPPKPHRENIVYHVGTGSLHDLHEKRGIWPREMSKNDMFKLPTTTSMHKHALNSVHPGTGDRHGYISTTANYTEALEWLNADGDGYIYEIHATPNFINVDQTLLQFNHQRSMPASVDEFAALGGVHAFQIVGYRWVRHVETPNQAKKIVISNDIPNPDYDPNRVGNRGWVGGKPELAGFSRTHDSRVEGLGPWCEGRCKFVEPVEAASRYLASVIDLERDSMKFHFRLSKNSWAGSDDKIQMRFGASNYMTVFEKSSPGDQWHGTVDPGLFYGIELNLGMLSNISILTMPGNQWLRDKFEVDGFFLEAKTYFGDWIEMKKFDHFGRKLKGEDERRTIVWSDVIELKDWKRIPGNVPKYIARDDMYRQGVHPKPASR</sequence>
<keyword evidence="2 6" id="KW-0732">Signal</keyword>
<proteinExistence type="predicted"/>